<reference evidence="3" key="2">
    <citation type="journal article" date="2015" name="Genome Biol.">
        <title>Comparative genomics of Steinernema reveals deeply conserved gene regulatory networks.</title>
        <authorList>
            <person name="Dillman A.R."/>
            <person name="Macchietto M."/>
            <person name="Porter C.F."/>
            <person name="Rogers A."/>
            <person name="Williams B."/>
            <person name="Antoshechkin I."/>
            <person name="Lee M.M."/>
            <person name="Goodwin Z."/>
            <person name="Lu X."/>
            <person name="Lewis E.E."/>
            <person name="Goodrich-Blair H."/>
            <person name="Stock S.P."/>
            <person name="Adams B.J."/>
            <person name="Sternberg P.W."/>
            <person name="Mortazavi A."/>
        </authorList>
    </citation>
    <scope>NUCLEOTIDE SEQUENCE [LARGE SCALE GENOMIC DNA]</scope>
    <source>
        <strain evidence="3">ALL</strain>
    </source>
</reference>
<dbReference type="AlphaFoldDB" id="A0A4U5NFD1"/>
<reference evidence="3" key="3">
    <citation type="journal article" date="2019" name="G3 (Bethesda)">
        <title>Hybrid Assembly of the Genome of the Entomopathogenic Nematode Steinernema carpocapsae Identifies the X-Chromosome.</title>
        <authorList>
            <person name="Serra L."/>
            <person name="Macchietto M."/>
            <person name="Macias-Munoz A."/>
            <person name="McGill C.J."/>
            <person name="Rodriguez I.M."/>
            <person name="Rodriguez B."/>
            <person name="Murad R."/>
            <person name="Mortazavi A."/>
        </authorList>
    </citation>
    <scope>NUCLEOTIDE SEQUENCE</scope>
    <source>
        <strain evidence="3">ALL</strain>
    </source>
</reference>
<feature type="region of interest" description="Disordered" evidence="1">
    <location>
        <begin position="532"/>
        <end position="553"/>
    </location>
</feature>
<proteinExistence type="predicted"/>
<dbReference type="CDD" id="cd01099">
    <property type="entry name" value="PAN_AP_HGF"/>
    <property type="match status" value="2"/>
</dbReference>
<protein>
    <recommendedName>
        <fullName evidence="2">Apple domain-containing protein</fullName>
    </recommendedName>
</protein>
<feature type="region of interest" description="Disordered" evidence="1">
    <location>
        <begin position="782"/>
        <end position="822"/>
    </location>
</feature>
<feature type="compositionally biased region" description="Low complexity" evidence="1">
    <location>
        <begin position="760"/>
        <end position="770"/>
    </location>
</feature>
<evidence type="ECO:0000259" key="2">
    <source>
        <dbReference type="PROSITE" id="PS50948"/>
    </source>
</evidence>
<organism evidence="3">
    <name type="scientific">Steinernema carpocapsae</name>
    <name type="common">Entomopathogenic nematode</name>
    <dbReference type="NCBI Taxonomy" id="34508"/>
    <lineage>
        <taxon>Eukaryota</taxon>
        <taxon>Metazoa</taxon>
        <taxon>Ecdysozoa</taxon>
        <taxon>Nematoda</taxon>
        <taxon>Chromadorea</taxon>
        <taxon>Rhabditida</taxon>
        <taxon>Tylenchina</taxon>
        <taxon>Panagrolaimomorpha</taxon>
        <taxon>Strongyloidoidea</taxon>
        <taxon>Steinernematidae</taxon>
        <taxon>Steinernema</taxon>
    </lineage>
</organism>
<feature type="domain" description="Apple" evidence="2">
    <location>
        <begin position="428"/>
        <end position="511"/>
    </location>
</feature>
<feature type="compositionally biased region" description="Polar residues" evidence="1">
    <location>
        <begin position="730"/>
        <end position="748"/>
    </location>
</feature>
<dbReference type="Pfam" id="PF00024">
    <property type="entry name" value="PAN_1"/>
    <property type="match status" value="2"/>
</dbReference>
<gene>
    <name evidence="3" type="ORF">L596_015250</name>
</gene>
<sequence length="900" mass="99043">MFSEDKFTLASTDHDPKLKVRVTNLEDIVKPRADARMPSKQMSVPSTDLQKLVNMTGVKTVTTNGKIVIDDGGNLTEVRVNETARVAQDQVEKLLLGKALKDQSSEKETEPIVLKNGKIVAIKNETRLIDQEGKTSVEKTIEKVERILEAVASGADLTDATAQEGFLNRLVIEGISKVNVGKPKEKVESEQNGDSGHISVVHRPKPRACFDTAPKQMLNGAEFKMLSNVTLDECRCACAKTHIEDEKIKCRSLQYTTEGDCSLNKDDHNGKFDLVYDRISEYQFIKCATHQLMEVGRKKCYKGETKTTMTTEASVTTEEVSKDPTTAWSTAAPTTSEGAEENTTEATTALTGSPQTETPTEEPSTVSAEVTPVPTDSTESQISASGETSTPTKGSEEESMKSKSRASSTIGTTLLTTETQLPITHGKCFEVIDGYLTKSLAGGLEHDISLEECECYCANSIASGRYAFQCQSAIYYHDERDCVLNLDSRKVRPELFVESSDYNVTYLGMTCVADEATSALVDHSKKHGCLGNRKTTTKAPTTPQPPKPTTGENTDNCFLELPHYVLEGNALAIETNVSVEECKCFCVDADYRYGSECQSVQYYYDSMTCLLNKENRISNPDRFNYAHGSVIHSYFDFRCQAEQTTLSVYVEQVCKETINHDETVPPTTKKVSEEDDKSTDEGSMEVPSGKKSEATTQTRTDSTMEEITFQRTTPSTTDSMDELKFETTKEVSSTSGMEKIQFESTKATQAFKKPSTKQFTDSSKASSTSDSPFITMVFETSNAAASEEEDDRATSSLEEETTVEAQTTPSTTPSTTTVVPKTAATKKPHIAELEETTEEKVTRKITKVTTHSTTTTTTSAYEPVGPCRYSALYQTVFQGTRLIKRIVVSRATSKSGRTYM</sequence>
<feature type="compositionally biased region" description="Low complexity" evidence="1">
    <location>
        <begin position="306"/>
        <end position="337"/>
    </location>
</feature>
<feature type="compositionally biased region" description="Polar residues" evidence="1">
    <location>
        <begin position="709"/>
        <end position="718"/>
    </location>
</feature>
<accession>A0A4U5NFD1</accession>
<evidence type="ECO:0000256" key="1">
    <source>
        <dbReference type="SAM" id="MobiDB-lite"/>
    </source>
</evidence>
<feature type="compositionally biased region" description="Acidic residues" evidence="1">
    <location>
        <begin position="786"/>
        <end position="802"/>
    </location>
</feature>
<comment type="caution">
    <text evidence="3">The sequence shown here is derived from an EMBL/GenBank/DDBJ whole genome shotgun (WGS) entry which is preliminary data.</text>
</comment>
<feature type="compositionally biased region" description="Low complexity" evidence="1">
    <location>
        <begin position="807"/>
        <end position="822"/>
    </location>
</feature>
<dbReference type="InterPro" id="IPR003609">
    <property type="entry name" value="Pan_app"/>
</dbReference>
<dbReference type="PANTHER" id="PTHR35193">
    <property type="entry name" value="MUCIN 13A, CELL SURFACE-ASSOCIATED-RELATED"/>
    <property type="match status" value="1"/>
</dbReference>
<dbReference type="OrthoDB" id="5869676at2759"/>
<feature type="domain" description="Apple" evidence="2">
    <location>
        <begin position="209"/>
        <end position="287"/>
    </location>
</feature>
<reference evidence="3" key="1">
    <citation type="submission" date="2013-11" db="EMBL/GenBank/DDBJ databases">
        <authorList>
            <person name="Sternberg P."/>
            <person name="Dillman A."/>
            <person name="Macchietto M."/>
        </authorList>
    </citation>
    <scope>NUCLEOTIDE SEQUENCE</scope>
    <source>
        <strain evidence="3">ALL</strain>
    </source>
</reference>
<dbReference type="Gene3D" id="3.50.4.10">
    <property type="entry name" value="Hepatocyte Growth Factor"/>
    <property type="match status" value="3"/>
</dbReference>
<feature type="compositionally biased region" description="Low complexity" evidence="1">
    <location>
        <begin position="344"/>
        <end position="367"/>
    </location>
</feature>
<feature type="compositionally biased region" description="Polar residues" evidence="1">
    <location>
        <begin position="374"/>
        <end position="392"/>
    </location>
</feature>
<feature type="region of interest" description="Disordered" evidence="1">
    <location>
        <begin position="306"/>
        <end position="413"/>
    </location>
</feature>
<evidence type="ECO:0000313" key="3">
    <source>
        <dbReference type="EMBL" id="TKR81370.1"/>
    </source>
</evidence>
<feature type="domain" description="Apple" evidence="2">
    <location>
        <begin position="557"/>
        <end position="639"/>
    </location>
</feature>
<name>A0A4U5NFD1_STECR</name>
<dbReference type="PANTHER" id="PTHR35193:SF5">
    <property type="entry name" value="FLOCCULATION PROTEIN FLO11"/>
    <property type="match status" value="1"/>
</dbReference>
<dbReference type="SMART" id="SM00473">
    <property type="entry name" value="PAN_AP"/>
    <property type="match status" value="3"/>
</dbReference>
<dbReference type="SUPFAM" id="SSF57414">
    <property type="entry name" value="Hairpin loop containing domain-like"/>
    <property type="match status" value="2"/>
</dbReference>
<dbReference type="PROSITE" id="PS50948">
    <property type="entry name" value="PAN"/>
    <property type="match status" value="3"/>
</dbReference>
<dbReference type="EMBL" id="AZBU02000004">
    <property type="protein sequence ID" value="TKR81370.1"/>
    <property type="molecule type" value="Genomic_DNA"/>
</dbReference>
<feature type="region of interest" description="Disordered" evidence="1">
    <location>
        <begin position="661"/>
        <end position="770"/>
    </location>
</feature>
<dbReference type="STRING" id="34508.A0A4U5NFD1"/>